<feature type="non-terminal residue" evidence="2">
    <location>
        <position position="1"/>
    </location>
</feature>
<feature type="compositionally biased region" description="Basic residues" evidence="1">
    <location>
        <begin position="216"/>
        <end position="234"/>
    </location>
</feature>
<sequence>NLDIAEGLHTRPNTVSLWRRRFAMLRLPGIQQDAPRSGRKPRLDPEVVRGILTKTRLTKPRGQTHWSTRTLAREVGVHPSTVGRIWRLHGLQPHRTQSFKLSKDPQFEEKIIDVVGIYPKFRREDRTLSRTCYNVVNNVMVRVVNYIHTSSLPSSWPLDAAAPAASDSLPCPEVPRPSTTLSAPAERVPPSTPTTCTASARSRFLRPRMSALGSRRSSRPRGSPRRRGRSFGTR</sequence>
<dbReference type="InterPro" id="IPR009057">
    <property type="entry name" value="Homeodomain-like_sf"/>
</dbReference>
<name>T0Y1T3_9ZZZZ</name>
<evidence type="ECO:0000313" key="2">
    <source>
        <dbReference type="EMBL" id="EQD25992.1"/>
    </source>
</evidence>
<dbReference type="EMBL" id="AUZZ01011509">
    <property type="protein sequence ID" value="EQD25992.1"/>
    <property type="molecule type" value="Genomic_DNA"/>
</dbReference>
<reference evidence="2" key="1">
    <citation type="submission" date="2013-08" db="EMBL/GenBank/DDBJ databases">
        <authorList>
            <person name="Mendez C."/>
            <person name="Richter M."/>
            <person name="Ferrer M."/>
            <person name="Sanchez J."/>
        </authorList>
    </citation>
    <scope>NUCLEOTIDE SEQUENCE</scope>
</reference>
<dbReference type="Pfam" id="PF13565">
    <property type="entry name" value="HTH_32"/>
    <property type="match status" value="1"/>
</dbReference>
<feature type="non-terminal residue" evidence="2">
    <location>
        <position position="234"/>
    </location>
</feature>
<feature type="region of interest" description="Disordered" evidence="1">
    <location>
        <begin position="166"/>
        <end position="234"/>
    </location>
</feature>
<feature type="compositionally biased region" description="Low complexity" evidence="1">
    <location>
        <begin position="193"/>
        <end position="202"/>
    </location>
</feature>
<proteinExistence type="predicted"/>
<accession>T0Y1T3</accession>
<protein>
    <submittedName>
        <fullName evidence="2">Transposase</fullName>
    </submittedName>
</protein>
<evidence type="ECO:0000256" key="1">
    <source>
        <dbReference type="SAM" id="MobiDB-lite"/>
    </source>
</evidence>
<dbReference type="SUPFAM" id="SSF46689">
    <property type="entry name" value="Homeodomain-like"/>
    <property type="match status" value="1"/>
</dbReference>
<gene>
    <name evidence="2" type="ORF">B2A_15836</name>
</gene>
<organism evidence="2">
    <name type="scientific">mine drainage metagenome</name>
    <dbReference type="NCBI Taxonomy" id="410659"/>
    <lineage>
        <taxon>unclassified sequences</taxon>
        <taxon>metagenomes</taxon>
        <taxon>ecological metagenomes</taxon>
    </lineage>
</organism>
<comment type="caution">
    <text evidence="2">The sequence shown here is derived from an EMBL/GenBank/DDBJ whole genome shotgun (WGS) entry which is preliminary data.</text>
</comment>
<dbReference type="AlphaFoldDB" id="T0Y1T3"/>
<reference evidence="2" key="2">
    <citation type="journal article" date="2014" name="ISME J.">
        <title>Microbial stratification in low pH oxic and suboxic macroscopic growths along an acid mine drainage.</title>
        <authorList>
            <person name="Mendez-Garcia C."/>
            <person name="Mesa V."/>
            <person name="Sprenger R.R."/>
            <person name="Richter M."/>
            <person name="Diez M.S."/>
            <person name="Solano J."/>
            <person name="Bargiela R."/>
            <person name="Golyshina O.V."/>
            <person name="Manteca A."/>
            <person name="Ramos J.L."/>
            <person name="Gallego J.R."/>
            <person name="Llorente I."/>
            <person name="Martins Dos Santos V.A."/>
            <person name="Jensen O.N."/>
            <person name="Pelaez A.I."/>
            <person name="Sanchez J."/>
            <person name="Ferrer M."/>
        </authorList>
    </citation>
    <scope>NUCLEOTIDE SEQUENCE</scope>
</reference>